<dbReference type="SUPFAM" id="SSF103473">
    <property type="entry name" value="MFS general substrate transporter"/>
    <property type="match status" value="1"/>
</dbReference>
<dbReference type="PROSITE" id="PS50850">
    <property type="entry name" value="MFS"/>
    <property type="match status" value="1"/>
</dbReference>
<dbReference type="Proteomes" id="UP000285523">
    <property type="component" value="Unassembled WGS sequence"/>
</dbReference>
<evidence type="ECO:0000256" key="1">
    <source>
        <dbReference type="ARBA" id="ARBA00022692"/>
    </source>
</evidence>
<dbReference type="AlphaFoldDB" id="A0A418V2J1"/>
<reference evidence="6 7" key="1">
    <citation type="submission" date="2018-09" db="EMBL/GenBank/DDBJ databases">
        <title>Draft genome sequence of Rhodopseudomonas palustris 2.1.18.</title>
        <authorList>
            <person name="Robertson S.L."/>
            <person name="Meyer T.E."/>
            <person name="Kyndt J.A."/>
        </authorList>
    </citation>
    <scope>NUCLEOTIDE SEQUENCE [LARGE SCALE GENOMIC DNA]</scope>
    <source>
        <strain evidence="6 7">2.1.18</strain>
    </source>
</reference>
<evidence type="ECO:0000256" key="2">
    <source>
        <dbReference type="ARBA" id="ARBA00022989"/>
    </source>
</evidence>
<dbReference type="InterPro" id="IPR036259">
    <property type="entry name" value="MFS_trans_sf"/>
</dbReference>
<evidence type="ECO:0000313" key="6">
    <source>
        <dbReference type="EMBL" id="RJF70268.1"/>
    </source>
</evidence>
<feature type="transmembrane region" description="Helical" evidence="4">
    <location>
        <begin position="260"/>
        <end position="281"/>
    </location>
</feature>
<feature type="transmembrane region" description="Helical" evidence="4">
    <location>
        <begin position="293"/>
        <end position="321"/>
    </location>
</feature>
<feature type="transmembrane region" description="Helical" evidence="4">
    <location>
        <begin position="87"/>
        <end position="105"/>
    </location>
</feature>
<dbReference type="CDD" id="cd17324">
    <property type="entry name" value="MFS_NepI_like"/>
    <property type="match status" value="1"/>
</dbReference>
<proteinExistence type="predicted"/>
<keyword evidence="1 4" id="KW-0812">Transmembrane</keyword>
<dbReference type="InterPro" id="IPR011701">
    <property type="entry name" value="MFS"/>
</dbReference>
<accession>A0A418V2J1</accession>
<keyword evidence="3 4" id="KW-0472">Membrane</keyword>
<feature type="transmembrane region" description="Helical" evidence="4">
    <location>
        <begin position="378"/>
        <end position="396"/>
    </location>
</feature>
<sequence>MQNQRDTGRLFEAAGGLSRTTTLIFAVAAGLSVANIYFAQPLLDPIAKEFDISAATIGLVVTLTQVGYGLGLIFIVPLGDLVDRRRLVVGQGILSIVALLAVATATSEAVLFVSLAAMGLLAVVVQVLVAFAAALATPAERGKVVGSVTSGVVIGILAARVVAGGLADLGGWRTVYLASAALTAVMVGLLMWVLPRKVVPASTDSYAATLRSVPALFLRDRVLLIRGVLALLIFATFSAFWTAIVLPLSAAPFNYSSTQIGLLGLVGLAGATAAMGAGRLADRGLAQWTTGSALALALLSWAMIACLPWSVALLLAGVVVLDLAVQSVHVTNQSVIFARHPEARSRLVGGYMVFYSAGSALGAITATTAYAAAGWDGVCMLGAAFSAAALLVWAGTRHVGASDASEPVCRRAIEGCSSSLTG</sequence>
<feature type="transmembrane region" description="Helical" evidence="4">
    <location>
        <begin position="52"/>
        <end position="75"/>
    </location>
</feature>
<organism evidence="6 7">
    <name type="scientific">Rhodopseudomonas palustris</name>
    <dbReference type="NCBI Taxonomy" id="1076"/>
    <lineage>
        <taxon>Bacteria</taxon>
        <taxon>Pseudomonadati</taxon>
        <taxon>Pseudomonadota</taxon>
        <taxon>Alphaproteobacteria</taxon>
        <taxon>Hyphomicrobiales</taxon>
        <taxon>Nitrobacteraceae</taxon>
        <taxon>Rhodopseudomonas</taxon>
    </lineage>
</organism>
<gene>
    <name evidence="6" type="ORF">D4Q52_17825</name>
</gene>
<dbReference type="Gene3D" id="1.20.1250.20">
    <property type="entry name" value="MFS general substrate transporter like domains"/>
    <property type="match status" value="1"/>
</dbReference>
<evidence type="ECO:0000259" key="5">
    <source>
        <dbReference type="PROSITE" id="PS50850"/>
    </source>
</evidence>
<feature type="transmembrane region" description="Helical" evidence="4">
    <location>
        <begin position="223"/>
        <end position="248"/>
    </location>
</feature>
<evidence type="ECO:0000256" key="4">
    <source>
        <dbReference type="SAM" id="Phobius"/>
    </source>
</evidence>
<dbReference type="PANTHER" id="PTHR42910">
    <property type="entry name" value="TRANSPORTER SCO4007-RELATED"/>
    <property type="match status" value="1"/>
</dbReference>
<dbReference type="RefSeq" id="WP_119858019.1">
    <property type="nucleotide sequence ID" value="NZ_QYYD01000019.1"/>
</dbReference>
<dbReference type="OrthoDB" id="9815356at2"/>
<feature type="transmembrane region" description="Helical" evidence="4">
    <location>
        <begin position="144"/>
        <end position="163"/>
    </location>
</feature>
<feature type="transmembrane region" description="Helical" evidence="4">
    <location>
        <begin position="352"/>
        <end position="371"/>
    </location>
</feature>
<dbReference type="GO" id="GO:0022857">
    <property type="term" value="F:transmembrane transporter activity"/>
    <property type="evidence" value="ECO:0007669"/>
    <property type="project" value="InterPro"/>
</dbReference>
<feature type="transmembrane region" description="Helical" evidence="4">
    <location>
        <begin position="111"/>
        <end position="137"/>
    </location>
</feature>
<protein>
    <submittedName>
        <fullName evidence="6">MFS transporter</fullName>
    </submittedName>
</protein>
<evidence type="ECO:0000256" key="3">
    <source>
        <dbReference type="ARBA" id="ARBA00023136"/>
    </source>
</evidence>
<dbReference type="Pfam" id="PF07690">
    <property type="entry name" value="MFS_1"/>
    <property type="match status" value="1"/>
</dbReference>
<dbReference type="InterPro" id="IPR020846">
    <property type="entry name" value="MFS_dom"/>
</dbReference>
<dbReference type="PANTHER" id="PTHR42910:SF1">
    <property type="entry name" value="MAJOR FACILITATOR SUPERFAMILY (MFS) PROFILE DOMAIN-CONTAINING PROTEIN"/>
    <property type="match status" value="1"/>
</dbReference>
<feature type="transmembrane region" description="Helical" evidence="4">
    <location>
        <begin position="21"/>
        <end position="40"/>
    </location>
</feature>
<name>A0A418V2J1_RHOPL</name>
<keyword evidence="2 4" id="KW-1133">Transmembrane helix</keyword>
<comment type="caution">
    <text evidence="6">The sequence shown here is derived from an EMBL/GenBank/DDBJ whole genome shotgun (WGS) entry which is preliminary data.</text>
</comment>
<feature type="transmembrane region" description="Helical" evidence="4">
    <location>
        <begin position="175"/>
        <end position="194"/>
    </location>
</feature>
<evidence type="ECO:0000313" key="7">
    <source>
        <dbReference type="Proteomes" id="UP000285523"/>
    </source>
</evidence>
<dbReference type="EMBL" id="QYYD01000019">
    <property type="protein sequence ID" value="RJF70268.1"/>
    <property type="molecule type" value="Genomic_DNA"/>
</dbReference>
<feature type="domain" description="Major facilitator superfamily (MFS) profile" evidence="5">
    <location>
        <begin position="21"/>
        <end position="400"/>
    </location>
</feature>